<protein>
    <submittedName>
        <fullName evidence="2">Uncharacterized protein</fullName>
    </submittedName>
</protein>
<keyword evidence="1" id="KW-0812">Transmembrane</keyword>
<feature type="transmembrane region" description="Helical" evidence="1">
    <location>
        <begin position="152"/>
        <end position="173"/>
    </location>
</feature>
<evidence type="ECO:0000256" key="1">
    <source>
        <dbReference type="SAM" id="Phobius"/>
    </source>
</evidence>
<feature type="transmembrane region" description="Helical" evidence="1">
    <location>
        <begin position="67"/>
        <end position="85"/>
    </location>
</feature>
<feature type="transmembrane region" description="Helical" evidence="1">
    <location>
        <begin position="16"/>
        <end position="37"/>
    </location>
</feature>
<accession>A0A977IEJ1</accession>
<dbReference type="AlphaFoldDB" id="A0A977IEJ1"/>
<proteinExistence type="predicted"/>
<evidence type="ECO:0000313" key="2">
    <source>
        <dbReference type="EMBL" id="UVS69311.1"/>
    </source>
</evidence>
<organism evidence="2">
    <name type="scientific">Nitrososphaera viennensis</name>
    <dbReference type="NCBI Taxonomy" id="1034015"/>
    <lineage>
        <taxon>Archaea</taxon>
        <taxon>Nitrososphaerota</taxon>
        <taxon>Nitrososphaeria</taxon>
        <taxon>Nitrososphaerales</taxon>
        <taxon>Nitrososphaeraceae</taxon>
        <taxon>Nitrososphaera</taxon>
    </lineage>
</organism>
<feature type="transmembrane region" description="Helical" evidence="1">
    <location>
        <begin position="97"/>
        <end position="120"/>
    </location>
</feature>
<reference evidence="2" key="1">
    <citation type="submission" date="2022-08" db="EMBL/GenBank/DDBJ databases">
        <title>Dynamic responses of ammonia-oxidizing microbial communities induced by reactive oxygen species (ROS) in fluctuating redox aquifers.</title>
        <authorList>
            <person name="Wang P."/>
            <person name="Wang H."/>
        </authorList>
    </citation>
    <scope>NUCLEOTIDE SEQUENCE</scope>
    <source>
        <strain evidence="2">PLX03</strain>
    </source>
</reference>
<gene>
    <name evidence="2" type="ORF">NWT39_00640</name>
</gene>
<dbReference type="EMBL" id="CP103305">
    <property type="protein sequence ID" value="UVS69311.1"/>
    <property type="molecule type" value="Genomic_DNA"/>
</dbReference>
<dbReference type="RefSeq" id="WP_075053555.1">
    <property type="nucleotide sequence ID" value="NZ_CP103305.1"/>
</dbReference>
<keyword evidence="1" id="KW-1133">Transmembrane helix</keyword>
<name>A0A977IEJ1_9ARCH</name>
<keyword evidence="1" id="KW-0472">Membrane</keyword>
<dbReference type="Proteomes" id="UP001059771">
    <property type="component" value="Chromosome"/>
</dbReference>
<dbReference type="GeneID" id="74945397"/>
<sequence>MKHNYAMLQITAKKRLPLYMLLGSIAAIVFLVAYVAANGTGEGPVGEEFVNEELPPPGMFPYFLKPITWLMIVVFAGWFSFLELMKNQIKLLDDNWRYFYAMVLFIIVAISFYEILYNFMYWGAILSKQPEAALDPDSVANGFPSQLYQVNIVFATKVGVTIFACAMYALVVIKFSSGK</sequence>